<dbReference type="RefSeq" id="WP_160022272.1">
    <property type="nucleotide sequence ID" value="NZ_VZIZ01000019.1"/>
</dbReference>
<feature type="compositionally biased region" description="Basic residues" evidence="5">
    <location>
        <begin position="266"/>
        <end position="275"/>
    </location>
</feature>
<dbReference type="InterPro" id="IPR050170">
    <property type="entry name" value="TruD_pseudoU_synthase"/>
</dbReference>
<dbReference type="PROSITE" id="PS50984">
    <property type="entry name" value="TRUD"/>
    <property type="match status" value="1"/>
</dbReference>
<dbReference type="InterPro" id="IPR020119">
    <property type="entry name" value="PsdUridine_synth_TruD_CS"/>
</dbReference>
<keyword evidence="3 4" id="KW-0413">Isomerase</keyword>
<keyword evidence="8" id="KW-1185">Reference proteome</keyword>
<dbReference type="Proteomes" id="UP000471465">
    <property type="component" value="Unassembled WGS sequence"/>
</dbReference>
<dbReference type="CDD" id="cd02575">
    <property type="entry name" value="PseudoU_synth_EcTruD"/>
    <property type="match status" value="1"/>
</dbReference>
<dbReference type="EMBL" id="VZIZ01000019">
    <property type="protein sequence ID" value="KAF0568433.1"/>
    <property type="molecule type" value="Genomic_DNA"/>
</dbReference>
<dbReference type="Gene3D" id="3.30.2350.20">
    <property type="entry name" value="TruD, catalytic domain"/>
    <property type="match status" value="1"/>
</dbReference>
<evidence type="ECO:0000259" key="6">
    <source>
        <dbReference type="PROSITE" id="PS50984"/>
    </source>
</evidence>
<feature type="region of interest" description="Disordered" evidence="5">
    <location>
        <begin position="257"/>
        <end position="282"/>
    </location>
</feature>
<reference evidence="7 8" key="1">
    <citation type="submission" date="2019-09" db="EMBL/GenBank/DDBJ databases">
        <title>Draft genome sequence of Psychrobacter nivimaris LAMA 639, in search for biotechnological relevant genes.</title>
        <authorList>
            <person name="Lima A.O.S."/>
            <person name="Staloch B.E.K."/>
            <person name="Freitas R.C."/>
            <person name="Niero H."/>
            <person name="Silva M.A.C."/>
        </authorList>
    </citation>
    <scope>NUCLEOTIDE SEQUENCE [LARGE SCALE GENOMIC DNA]</scope>
    <source>
        <strain evidence="7 8">LAMA 639</strain>
    </source>
</reference>
<comment type="caution">
    <text evidence="7">The sequence shown here is derived from an EMBL/GenBank/DDBJ whole genome shotgun (WGS) entry which is preliminary data.</text>
</comment>
<organism evidence="7 8">
    <name type="scientific">Psychrobacter nivimaris</name>
    <dbReference type="NCBI Taxonomy" id="281738"/>
    <lineage>
        <taxon>Bacteria</taxon>
        <taxon>Pseudomonadati</taxon>
        <taxon>Pseudomonadota</taxon>
        <taxon>Gammaproteobacteria</taxon>
        <taxon>Moraxellales</taxon>
        <taxon>Moraxellaceae</taxon>
        <taxon>Psychrobacter</taxon>
    </lineage>
</organism>
<comment type="catalytic activity">
    <reaction evidence="4">
        <text>uridine(13) in tRNA = pseudouridine(13) in tRNA</text>
        <dbReference type="Rhea" id="RHEA:42540"/>
        <dbReference type="Rhea" id="RHEA-COMP:10105"/>
        <dbReference type="Rhea" id="RHEA-COMP:10106"/>
        <dbReference type="ChEBI" id="CHEBI:65314"/>
        <dbReference type="ChEBI" id="CHEBI:65315"/>
        <dbReference type="EC" id="5.4.99.27"/>
    </reaction>
</comment>
<evidence type="ECO:0000256" key="1">
    <source>
        <dbReference type="ARBA" id="ARBA00007953"/>
    </source>
</evidence>
<evidence type="ECO:0000256" key="3">
    <source>
        <dbReference type="ARBA" id="ARBA00023235"/>
    </source>
</evidence>
<dbReference type="InterPro" id="IPR042214">
    <property type="entry name" value="TruD_catalytic"/>
</dbReference>
<dbReference type="InterPro" id="IPR011760">
    <property type="entry name" value="PsdUridine_synth_TruD_insert"/>
</dbReference>
<dbReference type="HAMAP" id="MF_01082">
    <property type="entry name" value="TruD"/>
    <property type="match status" value="1"/>
</dbReference>
<dbReference type="Gene3D" id="3.30.2340.10">
    <property type="entry name" value="TruD, insertion domain"/>
    <property type="match status" value="1"/>
</dbReference>
<name>A0A6N7BZH2_9GAMM</name>
<protein>
    <recommendedName>
        <fullName evidence="4">tRNA pseudouridine synthase D</fullName>
        <ecNumber evidence="4">5.4.99.27</ecNumber>
    </recommendedName>
    <alternativeName>
        <fullName evidence="4">tRNA pseudouridine(13) synthase</fullName>
    </alternativeName>
    <alternativeName>
        <fullName evidence="4">tRNA pseudouridylate synthase D</fullName>
    </alternativeName>
    <alternativeName>
        <fullName evidence="4">tRNA-uridine isomerase D</fullName>
    </alternativeName>
</protein>
<dbReference type="SUPFAM" id="SSF55120">
    <property type="entry name" value="Pseudouridine synthase"/>
    <property type="match status" value="1"/>
</dbReference>
<dbReference type="PROSITE" id="PS01268">
    <property type="entry name" value="UPF0024"/>
    <property type="match status" value="1"/>
</dbReference>
<feature type="domain" description="TRUD" evidence="6">
    <location>
        <begin position="232"/>
        <end position="394"/>
    </location>
</feature>
<evidence type="ECO:0000313" key="7">
    <source>
        <dbReference type="EMBL" id="KAF0568433.1"/>
    </source>
</evidence>
<dbReference type="GO" id="GO:0003723">
    <property type="term" value="F:RNA binding"/>
    <property type="evidence" value="ECO:0007669"/>
    <property type="project" value="InterPro"/>
</dbReference>
<dbReference type="EC" id="5.4.99.27" evidence="4"/>
<accession>A0A6N7BZH2</accession>
<dbReference type="GO" id="GO:0160150">
    <property type="term" value="F:tRNA pseudouridine(13) synthase activity"/>
    <property type="evidence" value="ECO:0007669"/>
    <property type="project" value="UniProtKB-EC"/>
</dbReference>
<dbReference type="InterPro" id="IPR001656">
    <property type="entry name" value="PsdUridine_synth_TruD"/>
</dbReference>
<dbReference type="InterPro" id="IPR043165">
    <property type="entry name" value="TruD_insert_sf"/>
</dbReference>
<sequence length="434" mass="48131">MTSQDNQNEITITSQDSLDSQAATLDPIAVAQNANERTASEQIDLAHIDITTITDTANLPQPSLQPIQQATYKANATDFIVNELLPLDFTGEGEHLWLHIEKSGMNTAYLAKLLSEWADIPLRDVGYSGLKDRHALTTQWFSLRIPKKQLPPTEFAPVDIGENETVTILAQHWHNKKLNRGTHRANQFVITLRDIQFASASDENGENDALPEQLLSAKEAVEQHLTRIGKNGVPNYFGPQRFGRQGNNVREALSLFARPPREPRPQPKKSKRKRAPREQNTMELSAARSLIFNEILAARVRDGSWNTGLAGEVFNLDGSGSIFTSETLDDTLHARIDSGDIHPTAVLWGTGNDKVTGSAADLETEVVQHSPLLMRLATGLEQRDIKAQRRALRLPIEVLSWEWSDDQTLVLNFTLKTGSFATSVLASLVQELAS</sequence>
<keyword evidence="2 4" id="KW-0819">tRNA processing</keyword>
<dbReference type="PANTHER" id="PTHR47811">
    <property type="entry name" value="TRNA PSEUDOURIDINE SYNTHASE D"/>
    <property type="match status" value="1"/>
</dbReference>
<evidence type="ECO:0000256" key="2">
    <source>
        <dbReference type="ARBA" id="ARBA00022694"/>
    </source>
</evidence>
<gene>
    <name evidence="4" type="primary">truD</name>
    <name evidence="7" type="ORF">FQV37_841</name>
</gene>
<comment type="similarity">
    <text evidence="1 4">Belongs to the pseudouridine synthase TruD family.</text>
</comment>
<dbReference type="GO" id="GO:0005829">
    <property type="term" value="C:cytosol"/>
    <property type="evidence" value="ECO:0007669"/>
    <property type="project" value="TreeGrafter"/>
</dbReference>
<feature type="active site" description="Nucleophile" evidence="4">
    <location>
        <position position="132"/>
    </location>
</feature>
<comment type="function">
    <text evidence="4">Responsible for synthesis of pseudouridine from uracil-13 in transfer RNAs.</text>
</comment>
<proteinExistence type="inferred from homology"/>
<dbReference type="AlphaFoldDB" id="A0A6N7BZH2"/>
<evidence type="ECO:0000313" key="8">
    <source>
        <dbReference type="Proteomes" id="UP000471465"/>
    </source>
</evidence>
<evidence type="ECO:0000256" key="4">
    <source>
        <dbReference type="HAMAP-Rule" id="MF_01082"/>
    </source>
</evidence>
<dbReference type="PANTHER" id="PTHR47811:SF1">
    <property type="entry name" value="TRNA PSEUDOURIDINE SYNTHASE D"/>
    <property type="match status" value="1"/>
</dbReference>
<evidence type="ECO:0000256" key="5">
    <source>
        <dbReference type="SAM" id="MobiDB-lite"/>
    </source>
</evidence>
<dbReference type="InterPro" id="IPR020103">
    <property type="entry name" value="PsdUridine_synth_cat_dom_sf"/>
</dbReference>
<dbReference type="Pfam" id="PF01142">
    <property type="entry name" value="TruD"/>
    <property type="match status" value="2"/>
</dbReference>
<dbReference type="GO" id="GO:0031119">
    <property type="term" value="P:tRNA pseudouridine synthesis"/>
    <property type="evidence" value="ECO:0007669"/>
    <property type="project" value="UniProtKB-UniRule"/>
</dbReference>